<evidence type="ECO:0000313" key="17">
    <source>
        <dbReference type="Proteomes" id="UP000494206"/>
    </source>
</evidence>
<dbReference type="GO" id="GO:0005789">
    <property type="term" value="C:endoplasmic reticulum membrane"/>
    <property type="evidence" value="ECO:0007669"/>
    <property type="project" value="UniProtKB-SubCell"/>
</dbReference>
<reference evidence="16 17" key="1">
    <citation type="submission" date="2020-04" db="EMBL/GenBank/DDBJ databases">
        <authorList>
            <person name="Laetsch R D."/>
            <person name="Stevens L."/>
            <person name="Kumar S."/>
            <person name="Blaxter L. M."/>
        </authorList>
    </citation>
    <scope>NUCLEOTIDE SEQUENCE [LARGE SCALE GENOMIC DNA]</scope>
</reference>
<evidence type="ECO:0000256" key="7">
    <source>
        <dbReference type="ARBA" id="ARBA00022845"/>
    </source>
</evidence>
<dbReference type="SMART" id="SM00220">
    <property type="entry name" value="S_TKc"/>
    <property type="match status" value="1"/>
</dbReference>
<evidence type="ECO:0000256" key="6">
    <source>
        <dbReference type="ARBA" id="ARBA00022840"/>
    </source>
</evidence>
<comment type="subcellular location">
    <subcellularLocation>
        <location evidence="1">Endoplasmic reticulum membrane</location>
        <topology evidence="1">Single-pass type I membrane protein</topology>
    </subcellularLocation>
</comment>
<evidence type="ECO:0000256" key="12">
    <source>
        <dbReference type="ARBA" id="ARBA00041500"/>
    </source>
</evidence>
<feature type="compositionally biased region" description="Polar residues" evidence="14">
    <location>
        <begin position="695"/>
        <end position="708"/>
    </location>
</feature>
<evidence type="ECO:0000256" key="13">
    <source>
        <dbReference type="PROSITE-ProRule" id="PRU10141"/>
    </source>
</evidence>
<keyword evidence="10" id="KW-0834">Unfolded protein response</keyword>
<dbReference type="InterPro" id="IPR050339">
    <property type="entry name" value="CC_SR_Kinase"/>
</dbReference>
<dbReference type="Gene3D" id="1.10.510.10">
    <property type="entry name" value="Transferase(Phosphotransferase) domain 1"/>
    <property type="match status" value="1"/>
</dbReference>
<keyword evidence="8" id="KW-0346">Stress response</keyword>
<name>A0A8S1EIV0_9PELO</name>
<comment type="similarity">
    <text evidence="11">Belongs to the protein kinase superfamily. Ser/Thr protein kinase family. GCN2 subfamily.</text>
</comment>
<keyword evidence="2" id="KW-0808">Transferase</keyword>
<dbReference type="SUPFAM" id="SSF56112">
    <property type="entry name" value="Protein kinase-like (PK-like)"/>
    <property type="match status" value="1"/>
</dbReference>
<dbReference type="PROSITE" id="PS00108">
    <property type="entry name" value="PROTEIN_KINASE_ST"/>
    <property type="match status" value="1"/>
</dbReference>
<dbReference type="PANTHER" id="PTHR11042">
    <property type="entry name" value="EUKARYOTIC TRANSLATION INITIATION FACTOR 2-ALPHA KINASE EIF2-ALPHA KINASE -RELATED"/>
    <property type="match status" value="1"/>
</dbReference>
<dbReference type="Proteomes" id="UP000494206">
    <property type="component" value="Unassembled WGS sequence"/>
</dbReference>
<dbReference type="Pfam" id="PF00069">
    <property type="entry name" value="Pkinase"/>
    <property type="match status" value="2"/>
</dbReference>
<dbReference type="Gene3D" id="3.30.200.20">
    <property type="entry name" value="Phosphorylase Kinase, domain 1"/>
    <property type="match status" value="1"/>
</dbReference>
<keyword evidence="4" id="KW-0418">Kinase</keyword>
<evidence type="ECO:0000256" key="14">
    <source>
        <dbReference type="SAM" id="MobiDB-lite"/>
    </source>
</evidence>
<evidence type="ECO:0000256" key="2">
    <source>
        <dbReference type="ARBA" id="ARBA00022679"/>
    </source>
</evidence>
<dbReference type="EMBL" id="CADEPM010000002">
    <property type="protein sequence ID" value="CAB3401130.1"/>
    <property type="molecule type" value="Genomic_DNA"/>
</dbReference>
<evidence type="ECO:0000256" key="8">
    <source>
        <dbReference type="ARBA" id="ARBA00023016"/>
    </source>
</evidence>
<dbReference type="FunFam" id="3.30.200.20:FF:000895">
    <property type="entry name" value="Transmembrane ion channel"/>
    <property type="match status" value="1"/>
</dbReference>
<dbReference type="InterPro" id="IPR000719">
    <property type="entry name" value="Prot_kinase_dom"/>
</dbReference>
<evidence type="ECO:0000256" key="9">
    <source>
        <dbReference type="ARBA" id="ARBA00023180"/>
    </source>
</evidence>
<protein>
    <recommendedName>
        <fullName evidence="12">PRKR-like endoplasmic reticulum kinase</fullName>
    </recommendedName>
</protein>
<gene>
    <name evidence="16" type="ORF">CBOVIS_LOCUS3925</name>
</gene>
<proteinExistence type="inferred from homology"/>
<feature type="region of interest" description="Disordered" evidence="14">
    <location>
        <begin position="690"/>
        <end position="814"/>
    </location>
</feature>
<keyword evidence="6 13" id="KW-0067">ATP-binding</keyword>
<keyword evidence="3 13" id="KW-0547">Nucleotide-binding</keyword>
<dbReference type="PROSITE" id="PS00107">
    <property type="entry name" value="PROTEIN_KINASE_ATP"/>
    <property type="match status" value="1"/>
</dbReference>
<dbReference type="SUPFAM" id="SSF50998">
    <property type="entry name" value="Quinoprotein alcohol dehydrogenase-like"/>
    <property type="match status" value="1"/>
</dbReference>
<dbReference type="PANTHER" id="PTHR11042:SF91">
    <property type="entry name" value="EUKARYOTIC TRANSLATION INITIATION FACTOR 2-ALPHA KINASE"/>
    <property type="match status" value="1"/>
</dbReference>
<evidence type="ECO:0000256" key="4">
    <source>
        <dbReference type="ARBA" id="ARBA00022777"/>
    </source>
</evidence>
<dbReference type="GO" id="GO:0006986">
    <property type="term" value="P:response to unfolded protein"/>
    <property type="evidence" value="ECO:0007669"/>
    <property type="project" value="UniProtKB-KW"/>
</dbReference>
<dbReference type="GO" id="GO:0005634">
    <property type="term" value="C:nucleus"/>
    <property type="evidence" value="ECO:0007669"/>
    <property type="project" value="TreeGrafter"/>
</dbReference>
<evidence type="ECO:0000256" key="1">
    <source>
        <dbReference type="ARBA" id="ARBA00004115"/>
    </source>
</evidence>
<dbReference type="InterPro" id="IPR011009">
    <property type="entry name" value="Kinase-like_dom_sf"/>
</dbReference>
<feature type="domain" description="Protein kinase" evidence="15">
    <location>
        <begin position="592"/>
        <end position="1042"/>
    </location>
</feature>
<dbReference type="InterPro" id="IPR015943">
    <property type="entry name" value="WD40/YVTN_repeat-like_dom_sf"/>
</dbReference>
<evidence type="ECO:0000256" key="10">
    <source>
        <dbReference type="ARBA" id="ARBA00023230"/>
    </source>
</evidence>
<feature type="binding site" evidence="13">
    <location>
        <position position="621"/>
    </location>
    <ligand>
        <name>ATP</name>
        <dbReference type="ChEBI" id="CHEBI:30616"/>
    </ligand>
</feature>
<feature type="compositionally biased region" description="Polar residues" evidence="14">
    <location>
        <begin position="719"/>
        <end position="740"/>
    </location>
</feature>
<keyword evidence="17" id="KW-1185">Reference proteome</keyword>
<evidence type="ECO:0000256" key="5">
    <source>
        <dbReference type="ARBA" id="ARBA00022824"/>
    </source>
</evidence>
<dbReference type="InterPro" id="IPR011047">
    <property type="entry name" value="Quinoprotein_ADH-like_sf"/>
</dbReference>
<accession>A0A8S1EIV0</accession>
<dbReference type="AlphaFoldDB" id="A0A8S1EIV0"/>
<evidence type="ECO:0000259" key="15">
    <source>
        <dbReference type="PROSITE" id="PS50011"/>
    </source>
</evidence>
<dbReference type="GO" id="GO:0004694">
    <property type="term" value="F:eukaryotic translation initiation factor 2alpha kinase activity"/>
    <property type="evidence" value="ECO:0007669"/>
    <property type="project" value="TreeGrafter"/>
</dbReference>
<dbReference type="GO" id="GO:0005524">
    <property type="term" value="F:ATP binding"/>
    <property type="evidence" value="ECO:0007669"/>
    <property type="project" value="UniProtKB-UniRule"/>
</dbReference>
<comment type="caution">
    <text evidence="16">The sequence shown here is derived from an EMBL/GenBank/DDBJ whole genome shotgun (WGS) entry which is preliminary data.</text>
</comment>
<dbReference type="InterPro" id="IPR008271">
    <property type="entry name" value="Ser/Thr_kinase_AS"/>
</dbReference>
<keyword evidence="9" id="KW-0325">Glycoprotein</keyword>
<evidence type="ECO:0000256" key="11">
    <source>
        <dbReference type="ARBA" id="ARBA00037982"/>
    </source>
</evidence>
<dbReference type="PROSITE" id="PS50011">
    <property type="entry name" value="PROTEIN_KINASE_DOM"/>
    <property type="match status" value="1"/>
</dbReference>
<evidence type="ECO:0000256" key="3">
    <source>
        <dbReference type="ARBA" id="ARBA00022741"/>
    </source>
</evidence>
<evidence type="ECO:0000313" key="16">
    <source>
        <dbReference type="EMBL" id="CAB3401130.1"/>
    </source>
</evidence>
<dbReference type="OrthoDB" id="5864419at2759"/>
<keyword evidence="7" id="KW-0810">Translation regulation</keyword>
<sequence length="1043" mass="116097">MALVPYTNEQQLEETIEIITDEPFNENGYSSTGGVKCAGRDKYLNIVIASTLNGILTALDGETGELLWVHRDSPLLDGTLSLAGPIEVGGTSLQLMPTLDGRLFSYAHQSNLIEPLPITTESLLESTVRLGRDAVAGGKSVTTTGINVVTGEIRYKCSPDSCANEQQGYSEYPTLLVKRISNSIRAMDSLEGTERWNLSTAELNLSLAGIGMTHLNLPKAKFLLRPPEGIITATTRYGDEEWTANVGGHLVNVWHVYGNTIREISLFDPRNMFTTQMEVGHRLHHNLPEQTSLFYMGTSNGYPFIIQSPKSKQNLKNKMKDVNEFDMLKEIAGPKLCSANSEQQGITYEVEDTALLVVLRNAFGKSHSKMIEDKSSRNQRKTLTIVAHNDENLNENRCFGSQKPGVALIGLGNFRTTSLLKDGDQGFLVLDSQSCKPIVGNPPLPVKIMSNISSYFKHFWAFLISGIVGAVYTFARRRKLRALVKQRTESSCDESLESSSVHSSAIIENVIAKYEEAKSEPNAYLRREPLRQITFPSQASPNFKAKDDNIKAETSVETEYSQDEENKKKLLRNRTISRTSLEGFTSRFAAEFEVKKVIGHGGFGVVFRATCLTDTTDYAVKRIAVADNEKARNKVLREARALARFDHPGIIRYFFSWEERPPKGFQEQEDEKLLGKIKAEKLKKIHGIKKKKRNNVQSNAQSPTNSFAETFEMPAVVGNTENNSWNVSDKKNSTQAQHTTSENRRGLAGTTDKSESIVWDSNSGANRVHESSSSSDSSDDDEEDGNERQQSSSSSGLIEFVEEGDGKNSPNKISSDISLHNKAIIVATENNELELRETSSPGDCAYLYIVMQLCDERTLEDWIRKNSTEESRTLSVMKNWIKQLAEALEYLHDKGFIHRDLKPGNIFFSSDSKPEKKILKIGDLGLATNNKGKSLINSGQIASNSKHTRNVGTRSYMSPEQLNNASYSEKIDIFALGLVATELIIPFATAMERIDTFTAYQNGTEPPILKDYPKEKDFMLQLTNIDASKRPSAKDVAENKFLA</sequence>
<dbReference type="Gene3D" id="2.130.10.10">
    <property type="entry name" value="YVTN repeat-like/Quinoprotein amine dehydrogenase"/>
    <property type="match status" value="1"/>
</dbReference>
<keyword evidence="5" id="KW-0256">Endoplasmic reticulum</keyword>
<organism evidence="16 17">
    <name type="scientific">Caenorhabditis bovis</name>
    <dbReference type="NCBI Taxonomy" id="2654633"/>
    <lineage>
        <taxon>Eukaryota</taxon>
        <taxon>Metazoa</taxon>
        <taxon>Ecdysozoa</taxon>
        <taxon>Nematoda</taxon>
        <taxon>Chromadorea</taxon>
        <taxon>Rhabditida</taxon>
        <taxon>Rhabditina</taxon>
        <taxon>Rhabditomorpha</taxon>
        <taxon>Rhabditoidea</taxon>
        <taxon>Rhabditidae</taxon>
        <taxon>Peloderinae</taxon>
        <taxon>Caenorhabditis</taxon>
    </lineage>
</organism>
<dbReference type="InterPro" id="IPR017441">
    <property type="entry name" value="Protein_kinase_ATP_BS"/>
</dbReference>